<dbReference type="Gene3D" id="2.40.50.140">
    <property type="entry name" value="Nucleic acid-binding proteins"/>
    <property type="match status" value="1"/>
</dbReference>
<evidence type="ECO:0000256" key="1">
    <source>
        <dbReference type="ARBA" id="ARBA00022737"/>
    </source>
</evidence>
<evidence type="ECO:0000313" key="8">
    <source>
        <dbReference type="Proteomes" id="UP000292362"/>
    </source>
</evidence>
<organism evidence="7 8">
    <name type="scientific">Hamiltosporidium tvaerminnensis</name>
    <dbReference type="NCBI Taxonomy" id="1176355"/>
    <lineage>
        <taxon>Eukaryota</taxon>
        <taxon>Fungi</taxon>
        <taxon>Fungi incertae sedis</taxon>
        <taxon>Microsporidia</taxon>
        <taxon>Dubosqiidae</taxon>
        <taxon>Hamiltosporidium</taxon>
    </lineage>
</organism>
<dbReference type="InterPro" id="IPR015187">
    <property type="entry name" value="BRCA2_OB_1"/>
</dbReference>
<dbReference type="Pfam" id="PF09103">
    <property type="entry name" value="BRCA-2_OB1"/>
    <property type="match status" value="1"/>
</dbReference>
<accession>A0A4V2JVI4</accession>
<comment type="caution">
    <text evidence="7">The sequence shown here is derived from an EMBL/GenBank/DDBJ whole genome shotgun (WGS) entry which is preliminary data.</text>
</comment>
<keyword evidence="3" id="KW-0234">DNA repair</keyword>
<protein>
    <submittedName>
        <fullName evidence="7">Putative oligonucleotide/oligosaccharide-binding domain-containing protein</fullName>
    </submittedName>
</protein>
<keyword evidence="2" id="KW-0227">DNA damage</keyword>
<dbReference type="PROSITE" id="PS50138">
    <property type="entry name" value="BRCA2_REPEAT"/>
    <property type="match status" value="1"/>
</dbReference>
<dbReference type="Proteomes" id="UP000292362">
    <property type="component" value="Unassembled WGS sequence"/>
</dbReference>
<name>A0A4V2JVI4_9MICR</name>
<dbReference type="GO" id="GO:0006355">
    <property type="term" value="P:regulation of DNA-templated transcription"/>
    <property type="evidence" value="ECO:0007669"/>
    <property type="project" value="TreeGrafter"/>
</dbReference>
<dbReference type="InterPro" id="IPR012340">
    <property type="entry name" value="NA-bd_OB-fold"/>
</dbReference>
<gene>
    <name evidence="7" type="ORF">CWI37_0175p0010</name>
</gene>
<feature type="compositionally biased region" description="Basic and acidic residues" evidence="5">
    <location>
        <begin position="223"/>
        <end position="236"/>
    </location>
</feature>
<dbReference type="GO" id="GO:0000724">
    <property type="term" value="P:double-strand break repair via homologous recombination"/>
    <property type="evidence" value="ECO:0007669"/>
    <property type="project" value="InterPro"/>
</dbReference>
<dbReference type="PANTHER" id="PTHR11289">
    <property type="entry name" value="BREAST CANCER TYPE 2 SUSCEPTIBILITY PROTEIN BRCA2"/>
    <property type="match status" value="1"/>
</dbReference>
<feature type="coiled-coil region" evidence="4">
    <location>
        <begin position="56"/>
        <end position="83"/>
    </location>
</feature>
<evidence type="ECO:0000259" key="6">
    <source>
        <dbReference type="Pfam" id="PF09103"/>
    </source>
</evidence>
<keyword evidence="4" id="KW-0175">Coiled coil</keyword>
<feature type="compositionally biased region" description="Basic and acidic residues" evidence="5">
    <location>
        <begin position="189"/>
        <end position="215"/>
    </location>
</feature>
<evidence type="ECO:0000256" key="3">
    <source>
        <dbReference type="ARBA" id="ARBA00023204"/>
    </source>
</evidence>
<dbReference type="InterPro" id="IPR015525">
    <property type="entry name" value="BRCA2"/>
</dbReference>
<dbReference type="EMBL" id="PITJ01000175">
    <property type="protein sequence ID" value="TBU04162.1"/>
    <property type="molecule type" value="Genomic_DNA"/>
</dbReference>
<dbReference type="PANTHER" id="PTHR11289:SF0">
    <property type="entry name" value="BREAST CANCER TYPE 2 SUSCEPTIBILITY PROTEIN"/>
    <property type="match status" value="1"/>
</dbReference>
<dbReference type="SUPFAM" id="SSF50249">
    <property type="entry name" value="Nucleic acid-binding proteins"/>
    <property type="match status" value="1"/>
</dbReference>
<feature type="compositionally biased region" description="Polar residues" evidence="5">
    <location>
        <begin position="237"/>
        <end position="250"/>
    </location>
</feature>
<evidence type="ECO:0000313" key="7">
    <source>
        <dbReference type="EMBL" id="TBU04162.1"/>
    </source>
</evidence>
<feature type="domain" description="BRCA2 OB1" evidence="6">
    <location>
        <begin position="441"/>
        <end position="543"/>
    </location>
</feature>
<reference evidence="7 8" key="1">
    <citation type="submission" date="2017-12" db="EMBL/GenBank/DDBJ databases">
        <authorList>
            <person name="Pombert J.-F."/>
            <person name="Haag K.L."/>
            <person name="Ebert D."/>
        </authorList>
    </citation>
    <scope>NUCLEOTIDE SEQUENCE [LARGE SCALE GENOMIC DNA]</scope>
    <source>
        <strain evidence="7">FI-OER-3-3</strain>
    </source>
</reference>
<proteinExistence type="predicted"/>
<keyword evidence="1" id="KW-0677">Repeat</keyword>
<dbReference type="AlphaFoldDB" id="A0A4V2JVI4"/>
<dbReference type="InterPro" id="IPR002093">
    <property type="entry name" value="BRCA2_repeat"/>
</dbReference>
<evidence type="ECO:0000256" key="2">
    <source>
        <dbReference type="ARBA" id="ARBA00022763"/>
    </source>
</evidence>
<dbReference type="VEuPathDB" id="MicrosporidiaDB:CWI37_0175p0010"/>
<evidence type="ECO:0000256" key="5">
    <source>
        <dbReference type="SAM" id="MobiDB-lite"/>
    </source>
</evidence>
<evidence type="ECO:0000256" key="4">
    <source>
        <dbReference type="SAM" id="Coils"/>
    </source>
</evidence>
<feature type="region of interest" description="Disordered" evidence="5">
    <location>
        <begin position="189"/>
        <end position="257"/>
    </location>
</feature>
<sequence>MSIPDSIPDSLPSELQDSELLSSDILTDEIIESSFSSNISLYSMKSESDDLLNKNVSNFQSVNVEKKNELEKIQKNNSKIEKEVFEDFSLNGSDSLDISTFTDIISEGCNEQKHVSSSVSFESDDFSDELTIESKKSNDTIIYKNKNFEIDTSKNFNSVILTGFSTGNNKKIAVKEETLKRVSIELEKEDETKSKNKDNLLKNEETKRRSTDSQKKNINTSQNKDDGFLQREETKRVNTNSQKKNINTSQNKDDGFLQNESLEKINIDLEKKVENIKKMKIENLPEKNIKKEFSMKSNNLIQKGNENESFNISGSKIENTFLQEQVGNENRNIIKNTNVRYVKPIRMYNKPEKGHHSTEKRYLEKMANTFKKIEEKYKNEEKEWIFQNFKWTWMSLFVSKWKKESLNGTQIIENQIIDLEENILFEMLDKKINLKKRKEYSILRRICEGDDISYKYMILLIVGIHKNTVELYDGFYSVECIYDKEIEKRIISQKIKIFDKIKIFGAELLEEPKSFFERKGVLLRLNANGFIPTSLNKKLGYQKKVGFVLGMNKICKTGGTVGCVEIKVKKIVEEKALIRHKGYKKEVKIENIEEEVEKVYNMAKKEGVNIEINDINISKNIKIIAECLISGFEALITIWGCEYLKIGDRYRFIFLKINEKATGLHLITFNRSVVQQI</sequence>